<dbReference type="PRINTS" id="PR00347">
    <property type="entry name" value="THAUMATIN"/>
</dbReference>
<dbReference type="PROSITE" id="PS00316">
    <property type="entry name" value="THAUMATIN_1"/>
    <property type="match status" value="1"/>
</dbReference>
<dbReference type="CDD" id="cd09218">
    <property type="entry name" value="TLP-PA"/>
    <property type="match status" value="1"/>
</dbReference>
<name>A0A2S3H0X4_9POAL</name>
<evidence type="ECO:0000313" key="1">
    <source>
        <dbReference type="EMBL" id="PAN13173.1"/>
    </source>
</evidence>
<dbReference type="InterPro" id="IPR017949">
    <property type="entry name" value="Thaumatin_CS"/>
</dbReference>
<proteinExistence type="predicted"/>
<reference evidence="1" key="1">
    <citation type="submission" date="2018-04" db="EMBL/GenBank/DDBJ databases">
        <title>WGS assembly of Panicum hallii.</title>
        <authorList>
            <person name="Lovell J."/>
            <person name="Jenkins J."/>
            <person name="Lowry D."/>
            <person name="Mamidi S."/>
            <person name="Sreedasyam A."/>
            <person name="Weng X."/>
            <person name="Barry K."/>
            <person name="Bonette J."/>
            <person name="Campitelli B."/>
            <person name="Daum C."/>
            <person name="Gordon S."/>
            <person name="Gould B."/>
            <person name="Lipzen A."/>
            <person name="Macqueen A."/>
            <person name="Palacio-Mejia J."/>
            <person name="Plott C."/>
            <person name="Shakirov E."/>
            <person name="Shu S."/>
            <person name="Yoshinaga Y."/>
            <person name="Zane M."/>
            <person name="Rokhsar D."/>
            <person name="Grimwood J."/>
            <person name="Schmutz J."/>
            <person name="Juenger T."/>
        </authorList>
    </citation>
    <scope>NUCLEOTIDE SEQUENCE [LARGE SCALE GENOMIC DNA]</scope>
    <source>
        <strain evidence="1">FIL2</strain>
    </source>
</reference>
<dbReference type="FunFam" id="2.60.110.10:FF:000001">
    <property type="entry name" value="THAUMATIN-LIKE PROTEIN 1"/>
    <property type="match status" value="1"/>
</dbReference>
<dbReference type="Gene3D" id="2.60.110.10">
    <property type="entry name" value="Thaumatin"/>
    <property type="match status" value="1"/>
</dbReference>
<dbReference type="InterPro" id="IPR037176">
    <property type="entry name" value="Osmotin/thaumatin-like_sf"/>
</dbReference>
<accession>A0A2S3H0X4</accession>
<dbReference type="Pfam" id="PF00314">
    <property type="entry name" value="Thaumatin"/>
    <property type="match status" value="1"/>
</dbReference>
<dbReference type="SUPFAM" id="SSF49870">
    <property type="entry name" value="Osmotin, thaumatin-like protein"/>
    <property type="match status" value="1"/>
</dbReference>
<dbReference type="PANTHER" id="PTHR31048">
    <property type="entry name" value="OS03G0233200 PROTEIN"/>
    <property type="match status" value="1"/>
</dbReference>
<gene>
    <name evidence="1" type="ORF">PAHAL_2G318900</name>
</gene>
<evidence type="ECO:0008006" key="2">
    <source>
        <dbReference type="Google" id="ProtNLM"/>
    </source>
</evidence>
<dbReference type="PROSITE" id="PS51367">
    <property type="entry name" value="THAUMATIN_2"/>
    <property type="match status" value="1"/>
</dbReference>
<sequence length="417" mass="44603">MGLVTHVNIISLHHRKRYFFFPRPPHPCDMLNQAHQEKLSSQHILWSFKSLKDASNVLPFLPPIHISCQICHSQISSMGEPRSCKLWLLLLVFARWYHVSMAMTFTISNYCPHPIWPGTLAGAGTSQLSMTGFKLDPGQTVQLAAPAGWSGRIWARTGCVFDADGAGVCQTGDCGGRMECRGAGATPPATLFEVTLDGSGGQDFYDVSLVDGYNLPVVAIPQSRQGGACNATGCMADLNRSCPKELQVDCGGGAIACRSACEAFAQDRYCCSGSYATPDACHPTVYSSIFKSACPRAYSYAYDDSTSTFTCKASDYTIAFCLPTSGIKRSDAVFLGAQMDGESTDGGNTPPVYSGGNAPPVYNGGNAPPVYNNGGFEPPVYSYGGGGARQPAMTASSASPIYIRPWLLLVLLLVLLF</sequence>
<dbReference type="Gramene" id="PAN13173">
    <property type="protein sequence ID" value="PAN13173"/>
    <property type="gene ID" value="PAHAL_2G318900"/>
</dbReference>
<dbReference type="EMBL" id="CM008047">
    <property type="protein sequence ID" value="PAN13173.1"/>
    <property type="molecule type" value="Genomic_DNA"/>
</dbReference>
<organism evidence="1">
    <name type="scientific">Panicum hallii</name>
    <dbReference type="NCBI Taxonomy" id="206008"/>
    <lineage>
        <taxon>Eukaryota</taxon>
        <taxon>Viridiplantae</taxon>
        <taxon>Streptophyta</taxon>
        <taxon>Embryophyta</taxon>
        <taxon>Tracheophyta</taxon>
        <taxon>Spermatophyta</taxon>
        <taxon>Magnoliopsida</taxon>
        <taxon>Liliopsida</taxon>
        <taxon>Poales</taxon>
        <taxon>Poaceae</taxon>
        <taxon>PACMAD clade</taxon>
        <taxon>Panicoideae</taxon>
        <taxon>Panicodae</taxon>
        <taxon>Paniceae</taxon>
        <taxon>Panicinae</taxon>
        <taxon>Panicum</taxon>
        <taxon>Panicum sect. Panicum</taxon>
    </lineage>
</organism>
<dbReference type="Proteomes" id="UP000243499">
    <property type="component" value="Chromosome 2"/>
</dbReference>
<dbReference type="SMART" id="SM00205">
    <property type="entry name" value="THN"/>
    <property type="match status" value="1"/>
</dbReference>
<dbReference type="InterPro" id="IPR001938">
    <property type="entry name" value="Thaumatin"/>
</dbReference>
<protein>
    <recommendedName>
        <fullName evidence="2">Thaumatin-like protein</fullName>
    </recommendedName>
</protein>
<dbReference type="AlphaFoldDB" id="A0A2S3H0X4"/>